<protein>
    <submittedName>
        <fullName evidence="8">LRR receptor-like serine/threonine-protein kinase GSO2</fullName>
    </submittedName>
</protein>
<comment type="subcellular location">
    <subcellularLocation>
        <location evidence="1">Cell membrane</location>
    </subcellularLocation>
</comment>
<keyword evidence="7" id="KW-0325">Glycoprotein</keyword>
<keyword evidence="9" id="KW-1185">Reference proteome</keyword>
<dbReference type="GO" id="GO:0005886">
    <property type="term" value="C:plasma membrane"/>
    <property type="evidence" value="ECO:0007669"/>
    <property type="project" value="UniProtKB-SubCell"/>
</dbReference>
<gene>
    <name evidence="8" type="ORF">POM88_011668</name>
</gene>
<dbReference type="InterPro" id="IPR032675">
    <property type="entry name" value="LRR_dom_sf"/>
</dbReference>
<dbReference type="InterPro" id="IPR001611">
    <property type="entry name" value="Leu-rich_rpt"/>
</dbReference>
<keyword evidence="6" id="KW-0472">Membrane</keyword>
<dbReference type="Pfam" id="PF00560">
    <property type="entry name" value="LRR_1"/>
    <property type="match status" value="2"/>
</dbReference>
<proteinExistence type="predicted"/>
<dbReference type="AlphaFoldDB" id="A0AAD8N1S7"/>
<dbReference type="PROSITE" id="PS51450">
    <property type="entry name" value="LRR"/>
    <property type="match status" value="1"/>
</dbReference>
<dbReference type="SMART" id="SM00369">
    <property type="entry name" value="LRR_TYP"/>
    <property type="match status" value="6"/>
</dbReference>
<keyword evidence="2" id="KW-1003">Cell membrane</keyword>
<reference evidence="8" key="1">
    <citation type="submission" date="2023-02" db="EMBL/GenBank/DDBJ databases">
        <title>Genome of toxic invasive species Heracleum sosnowskyi carries increased number of genes despite the absence of recent whole-genome duplications.</title>
        <authorList>
            <person name="Schelkunov M."/>
            <person name="Shtratnikova V."/>
            <person name="Makarenko M."/>
            <person name="Klepikova A."/>
            <person name="Omelchenko D."/>
            <person name="Novikova G."/>
            <person name="Obukhova E."/>
            <person name="Bogdanov V."/>
            <person name="Penin A."/>
            <person name="Logacheva M."/>
        </authorList>
    </citation>
    <scope>NUCLEOTIDE SEQUENCE</scope>
    <source>
        <strain evidence="8">Hsosn_3</strain>
        <tissue evidence="8">Leaf</tissue>
    </source>
</reference>
<reference evidence="8" key="2">
    <citation type="submission" date="2023-05" db="EMBL/GenBank/DDBJ databases">
        <authorList>
            <person name="Schelkunov M.I."/>
        </authorList>
    </citation>
    <scope>NUCLEOTIDE SEQUENCE</scope>
    <source>
        <strain evidence="8">Hsosn_3</strain>
        <tissue evidence="8">Leaf</tissue>
    </source>
</reference>
<keyword evidence="8" id="KW-0418">Kinase</keyword>
<dbReference type="GO" id="GO:0016301">
    <property type="term" value="F:kinase activity"/>
    <property type="evidence" value="ECO:0007669"/>
    <property type="project" value="UniProtKB-KW"/>
</dbReference>
<dbReference type="GO" id="GO:0006952">
    <property type="term" value="P:defense response"/>
    <property type="evidence" value="ECO:0007669"/>
    <property type="project" value="UniProtKB-ARBA"/>
</dbReference>
<comment type="caution">
    <text evidence="8">The sequence shown here is derived from an EMBL/GenBank/DDBJ whole genome shotgun (WGS) entry which is preliminary data.</text>
</comment>
<evidence type="ECO:0000256" key="1">
    <source>
        <dbReference type="ARBA" id="ARBA00004236"/>
    </source>
</evidence>
<dbReference type="EMBL" id="JAUIZM010000003">
    <property type="protein sequence ID" value="KAK1392612.1"/>
    <property type="molecule type" value="Genomic_DNA"/>
</dbReference>
<dbReference type="GO" id="GO:0051707">
    <property type="term" value="P:response to other organism"/>
    <property type="evidence" value="ECO:0007669"/>
    <property type="project" value="UniProtKB-ARBA"/>
</dbReference>
<keyword evidence="5" id="KW-0677">Repeat</keyword>
<dbReference type="Proteomes" id="UP001237642">
    <property type="component" value="Unassembled WGS sequence"/>
</dbReference>
<evidence type="ECO:0000256" key="2">
    <source>
        <dbReference type="ARBA" id="ARBA00022475"/>
    </source>
</evidence>
<dbReference type="FunFam" id="3.80.10.10:FF:000383">
    <property type="entry name" value="Leucine-rich repeat receptor protein kinase EMS1"/>
    <property type="match status" value="1"/>
</dbReference>
<dbReference type="Gene3D" id="3.80.10.10">
    <property type="entry name" value="Ribonuclease Inhibitor"/>
    <property type="match status" value="3"/>
</dbReference>
<dbReference type="PANTHER" id="PTHR46662">
    <property type="entry name" value="DI-GLUCOSE BINDING PROTEIN WITH LEUCINE-RICH REPEAT DOMAIN-CONTAINING PROTEIN"/>
    <property type="match status" value="1"/>
</dbReference>
<dbReference type="FunFam" id="3.80.10.10:FF:000041">
    <property type="entry name" value="LRR receptor-like serine/threonine-protein kinase ERECTA"/>
    <property type="match status" value="1"/>
</dbReference>
<keyword evidence="8" id="KW-0808">Transferase</keyword>
<evidence type="ECO:0000313" key="8">
    <source>
        <dbReference type="EMBL" id="KAK1392612.1"/>
    </source>
</evidence>
<keyword evidence="3" id="KW-0433">Leucine-rich repeat</keyword>
<evidence type="ECO:0000256" key="6">
    <source>
        <dbReference type="ARBA" id="ARBA00023136"/>
    </source>
</evidence>
<sequence>MIHKNAKTNLSRDFGFITFTIENVVDQVTRKEEPFHISSASKTVQSHDSIFYFSGSLVELDLCDNVLEGRIPESFGHMTALTSLNLENNHLTGPIPDSFALMTALTHLDLSANQLSCVLLKSIRDLSSLQVADFSSNNFTENLEDLLSGPFVVFQELLLYDNHLNGSLPDFSQLSSLKKLQVNSNQLNGRLPSVFECHSALHLLDLSNNHLRGSLPDFTGFSSLKVLSLYSNEFSGSLPDFTGCSSLKVLVLNENQLIEWETMSTGLLSNLEELDLSMNFIHNTITESHLSNLARLKYIRTSCWV</sequence>
<dbReference type="InterPro" id="IPR003591">
    <property type="entry name" value="Leu-rich_rpt_typical-subtyp"/>
</dbReference>
<evidence type="ECO:0000256" key="4">
    <source>
        <dbReference type="ARBA" id="ARBA00022729"/>
    </source>
</evidence>
<evidence type="ECO:0000256" key="3">
    <source>
        <dbReference type="ARBA" id="ARBA00022614"/>
    </source>
</evidence>
<dbReference type="SUPFAM" id="SSF52058">
    <property type="entry name" value="L domain-like"/>
    <property type="match status" value="1"/>
</dbReference>
<dbReference type="PANTHER" id="PTHR46662:SF104">
    <property type="entry name" value="GPI-ANCHORED ADHESIN-LIKE PROTEIN PGA55-RELATED"/>
    <property type="match status" value="1"/>
</dbReference>
<keyword evidence="4" id="KW-0732">Signal</keyword>
<dbReference type="SMART" id="SM00365">
    <property type="entry name" value="LRR_SD22"/>
    <property type="match status" value="2"/>
</dbReference>
<evidence type="ECO:0000256" key="7">
    <source>
        <dbReference type="ARBA" id="ARBA00023180"/>
    </source>
</evidence>
<dbReference type="PRINTS" id="PR00019">
    <property type="entry name" value="LEURICHRPT"/>
</dbReference>
<keyword evidence="8" id="KW-0675">Receptor</keyword>
<evidence type="ECO:0000256" key="5">
    <source>
        <dbReference type="ARBA" id="ARBA00022737"/>
    </source>
</evidence>
<organism evidence="8 9">
    <name type="scientific">Heracleum sosnowskyi</name>
    <dbReference type="NCBI Taxonomy" id="360622"/>
    <lineage>
        <taxon>Eukaryota</taxon>
        <taxon>Viridiplantae</taxon>
        <taxon>Streptophyta</taxon>
        <taxon>Embryophyta</taxon>
        <taxon>Tracheophyta</taxon>
        <taxon>Spermatophyta</taxon>
        <taxon>Magnoliopsida</taxon>
        <taxon>eudicotyledons</taxon>
        <taxon>Gunneridae</taxon>
        <taxon>Pentapetalae</taxon>
        <taxon>asterids</taxon>
        <taxon>campanulids</taxon>
        <taxon>Apiales</taxon>
        <taxon>Apiaceae</taxon>
        <taxon>Apioideae</taxon>
        <taxon>apioid superclade</taxon>
        <taxon>Tordylieae</taxon>
        <taxon>Tordyliinae</taxon>
        <taxon>Heracleum</taxon>
    </lineage>
</organism>
<evidence type="ECO:0000313" key="9">
    <source>
        <dbReference type="Proteomes" id="UP001237642"/>
    </source>
</evidence>
<dbReference type="Pfam" id="PF13855">
    <property type="entry name" value="LRR_8"/>
    <property type="match status" value="1"/>
</dbReference>
<accession>A0AAD8N1S7</accession>
<name>A0AAD8N1S7_9APIA</name>